<sequence length="501" mass="57622">MQSLYHNTVHTSNNFHTLTHTDYHFNKNSVISAHITCEQSCDELLKRFWEQEELKSSPILTPEHIFCEELYKSTTTRDPTGRFTVKLPIIQDKLDQLGDSYSIAQKCFMSLEKRFTNNPELHKQYSEFIDEYINLGHASYIPTSSSPSDTQKEIKRFFLPHHAVIKPSSVSTKLRVVFNGSSQSSTSVSLNEVLHEGPNIYTDLIDIILRYRTYKYVLSCDLIKMFRNINIDPSHCNLQCILWRASPNDDLKVIRLNTVTYGTRSAPYLAFRTLLELAHQDGHIYPLAAKCILYQTFMDDVHCGTNSLSEARELCNQLISLFKRGGFQLHKWSSNNPQILQDVERNKSQHSPTSLIIGDETSTLGLKYEPATDTFKVNIPSQQCNLHFTKRIVLSIIAKIYDPLGYLSPVTITAKLFMQQLWKESSIIQWDTPLPKHLLQQWLSFYDNIQILKDITIPRYCFSDIPNEIYLVGYCDASLVAYGACVYIVAHYPNHKPTSNL</sequence>
<dbReference type="KEGG" id="pxu:106116883"/>
<proteinExistence type="predicted"/>
<protein>
    <submittedName>
        <fullName evidence="1">Uncharacterized protein LOC106116883</fullName>
    </submittedName>
</protein>
<feature type="non-terminal residue" evidence="1">
    <location>
        <position position="501"/>
    </location>
</feature>
<organism evidence="1">
    <name type="scientific">Papilio xuthus</name>
    <name type="common">Asian swallowtail butterfly</name>
    <dbReference type="NCBI Taxonomy" id="66420"/>
    <lineage>
        <taxon>Eukaryota</taxon>
        <taxon>Metazoa</taxon>
        <taxon>Ecdysozoa</taxon>
        <taxon>Arthropoda</taxon>
        <taxon>Hexapoda</taxon>
        <taxon>Insecta</taxon>
        <taxon>Pterygota</taxon>
        <taxon>Neoptera</taxon>
        <taxon>Endopterygota</taxon>
        <taxon>Lepidoptera</taxon>
        <taxon>Glossata</taxon>
        <taxon>Ditrysia</taxon>
        <taxon>Papilionoidea</taxon>
        <taxon>Papilionidae</taxon>
        <taxon>Papilioninae</taxon>
        <taxon>Papilio</taxon>
    </lineage>
</organism>
<dbReference type="Pfam" id="PF05380">
    <property type="entry name" value="Peptidase_A17"/>
    <property type="match status" value="1"/>
</dbReference>
<dbReference type="AlphaFoldDB" id="A0AAJ7E7V5"/>
<dbReference type="GeneID" id="106116883"/>
<dbReference type="Proteomes" id="UP000694872">
    <property type="component" value="Unplaced"/>
</dbReference>
<dbReference type="GO" id="GO:0071897">
    <property type="term" value="P:DNA biosynthetic process"/>
    <property type="evidence" value="ECO:0007669"/>
    <property type="project" value="UniProtKB-ARBA"/>
</dbReference>
<gene>
    <name evidence="1" type="primary">LOC106116883</name>
</gene>
<dbReference type="SUPFAM" id="SSF56672">
    <property type="entry name" value="DNA/RNA polymerases"/>
    <property type="match status" value="1"/>
</dbReference>
<dbReference type="InterPro" id="IPR008042">
    <property type="entry name" value="Retrotrans_Pao"/>
</dbReference>
<dbReference type="InterPro" id="IPR043502">
    <property type="entry name" value="DNA/RNA_pol_sf"/>
</dbReference>
<dbReference type="PANTHER" id="PTHR47331">
    <property type="entry name" value="PHD-TYPE DOMAIN-CONTAINING PROTEIN"/>
    <property type="match status" value="1"/>
</dbReference>
<accession>A0AAJ7E7V5</accession>
<dbReference type="RefSeq" id="XP_013166397.1">
    <property type="nucleotide sequence ID" value="XM_013310943.1"/>
</dbReference>
<name>A0AAJ7E7V5_PAPXU</name>
<dbReference type="PANTHER" id="PTHR47331:SF5">
    <property type="entry name" value="RIBONUCLEASE H"/>
    <property type="match status" value="1"/>
</dbReference>
<reference evidence="1" key="1">
    <citation type="submission" date="2025-08" db="UniProtKB">
        <authorList>
            <consortium name="RefSeq"/>
        </authorList>
    </citation>
    <scope>IDENTIFICATION</scope>
</reference>
<evidence type="ECO:0000313" key="1">
    <source>
        <dbReference type="RefSeq" id="XP_013166397.1"/>
    </source>
</evidence>